<name>A0A0R0GZK6_SOYBN</name>
<dbReference type="AlphaFoldDB" id="A0A0R0GZK6"/>
<feature type="chain" id="PRO_5014521495" description="Transmembrane protein" evidence="1">
    <location>
        <begin position="31"/>
        <end position="85"/>
    </location>
</feature>
<keyword evidence="1" id="KW-0732">Signal</keyword>
<dbReference type="EMBL" id="CM000845">
    <property type="protein sequence ID" value="KRH23854.1"/>
    <property type="molecule type" value="Genomic_DNA"/>
</dbReference>
<reference evidence="2" key="3">
    <citation type="submission" date="2018-07" db="EMBL/GenBank/DDBJ databases">
        <title>WGS assembly of Glycine max.</title>
        <authorList>
            <person name="Schmutz J."/>
            <person name="Cannon S."/>
            <person name="Schlueter J."/>
            <person name="Ma J."/>
            <person name="Mitros T."/>
            <person name="Nelson W."/>
            <person name="Hyten D."/>
            <person name="Song Q."/>
            <person name="Thelen J."/>
            <person name="Cheng J."/>
            <person name="Xu D."/>
            <person name="Hellsten U."/>
            <person name="May G."/>
            <person name="Yu Y."/>
            <person name="Sakurai T."/>
            <person name="Umezawa T."/>
            <person name="Bhattacharyya M."/>
            <person name="Sandhu D."/>
            <person name="Valliyodan B."/>
            <person name="Lindquist E."/>
            <person name="Peto M."/>
            <person name="Grant D."/>
            <person name="Shu S."/>
            <person name="Goodstein D."/>
            <person name="Barry K."/>
            <person name="Futrell-Griggs M."/>
            <person name="Abernathy B."/>
            <person name="Du J."/>
            <person name="Tian Z."/>
            <person name="Zhu L."/>
            <person name="Gill N."/>
            <person name="Joshi T."/>
            <person name="Libault M."/>
            <person name="Sethuraman A."/>
            <person name="Zhang X."/>
            <person name="Shinozaki K."/>
            <person name="Nguyen H."/>
            <person name="Wing R."/>
            <person name="Cregan P."/>
            <person name="Specht J."/>
            <person name="Grimwood J."/>
            <person name="Rokhsar D."/>
            <person name="Stacey G."/>
            <person name="Shoemaker R."/>
            <person name="Jackson S."/>
        </authorList>
    </citation>
    <scope>NUCLEOTIDE SEQUENCE</scope>
    <source>
        <tissue evidence="2">Callus</tissue>
    </source>
</reference>
<reference evidence="3" key="2">
    <citation type="submission" date="2018-02" db="UniProtKB">
        <authorList>
            <consortium name="EnsemblPlants"/>
        </authorList>
    </citation>
    <scope>IDENTIFICATION</scope>
    <source>
        <strain evidence="3">Williams 82</strain>
    </source>
</reference>
<evidence type="ECO:0000313" key="4">
    <source>
        <dbReference type="Proteomes" id="UP000008827"/>
    </source>
</evidence>
<evidence type="ECO:0000313" key="3">
    <source>
        <dbReference type="EnsemblPlants" id="KRH23854"/>
    </source>
</evidence>
<gene>
    <name evidence="2" type="ORF">GLYMA_12G007100</name>
</gene>
<dbReference type="InParanoid" id="A0A0R0GZK6"/>
<accession>A0A0R0GZK6</accession>
<feature type="signal peptide" evidence="1">
    <location>
        <begin position="1"/>
        <end position="30"/>
    </location>
</feature>
<keyword evidence="4" id="KW-1185">Reference proteome</keyword>
<evidence type="ECO:0000256" key="1">
    <source>
        <dbReference type="SAM" id="SignalP"/>
    </source>
</evidence>
<dbReference type="EnsemblPlants" id="KRH23854">
    <property type="protein sequence ID" value="KRH23854"/>
    <property type="gene ID" value="GLYMA_12G007100"/>
</dbReference>
<dbReference type="Gramene" id="KRH23854">
    <property type="protein sequence ID" value="KRH23854"/>
    <property type="gene ID" value="GLYMA_12G007100"/>
</dbReference>
<protein>
    <recommendedName>
        <fullName evidence="5">Transmembrane protein</fullName>
    </recommendedName>
</protein>
<sequence length="85" mass="9634">MASKSKSYSLILLLLFLCLLMLSFSTKTIARNIYLAGYAAASDEMGPRWRVVLIGREQPPCKSKRGIRVIFRNKLGDAPRCHNYL</sequence>
<reference evidence="2 3" key="1">
    <citation type="journal article" date="2010" name="Nature">
        <title>Genome sequence of the palaeopolyploid soybean.</title>
        <authorList>
            <person name="Schmutz J."/>
            <person name="Cannon S.B."/>
            <person name="Schlueter J."/>
            <person name="Ma J."/>
            <person name="Mitros T."/>
            <person name="Nelson W."/>
            <person name="Hyten D.L."/>
            <person name="Song Q."/>
            <person name="Thelen J.J."/>
            <person name="Cheng J."/>
            <person name="Xu D."/>
            <person name="Hellsten U."/>
            <person name="May G.D."/>
            <person name="Yu Y."/>
            <person name="Sakurai T."/>
            <person name="Umezawa T."/>
            <person name="Bhattacharyya M.K."/>
            <person name="Sandhu D."/>
            <person name="Valliyodan B."/>
            <person name="Lindquist E."/>
            <person name="Peto M."/>
            <person name="Grant D."/>
            <person name="Shu S."/>
            <person name="Goodstein D."/>
            <person name="Barry K."/>
            <person name="Futrell-Griggs M."/>
            <person name="Abernathy B."/>
            <person name="Du J."/>
            <person name="Tian Z."/>
            <person name="Zhu L."/>
            <person name="Gill N."/>
            <person name="Joshi T."/>
            <person name="Libault M."/>
            <person name="Sethuraman A."/>
            <person name="Zhang X.-C."/>
            <person name="Shinozaki K."/>
            <person name="Nguyen H.T."/>
            <person name="Wing R.A."/>
            <person name="Cregan P."/>
            <person name="Specht J."/>
            <person name="Grimwood J."/>
            <person name="Rokhsar D."/>
            <person name="Stacey G."/>
            <person name="Shoemaker R.C."/>
            <person name="Jackson S.A."/>
        </authorList>
    </citation>
    <scope>NUCLEOTIDE SEQUENCE [LARGE SCALE GENOMIC DNA]</scope>
    <source>
        <strain evidence="3">cv. Williams 82</strain>
        <tissue evidence="2">Callus</tissue>
    </source>
</reference>
<evidence type="ECO:0008006" key="5">
    <source>
        <dbReference type="Google" id="ProtNLM"/>
    </source>
</evidence>
<organism evidence="2">
    <name type="scientific">Glycine max</name>
    <name type="common">Soybean</name>
    <name type="synonym">Glycine hispida</name>
    <dbReference type="NCBI Taxonomy" id="3847"/>
    <lineage>
        <taxon>Eukaryota</taxon>
        <taxon>Viridiplantae</taxon>
        <taxon>Streptophyta</taxon>
        <taxon>Embryophyta</taxon>
        <taxon>Tracheophyta</taxon>
        <taxon>Spermatophyta</taxon>
        <taxon>Magnoliopsida</taxon>
        <taxon>eudicotyledons</taxon>
        <taxon>Gunneridae</taxon>
        <taxon>Pentapetalae</taxon>
        <taxon>rosids</taxon>
        <taxon>fabids</taxon>
        <taxon>Fabales</taxon>
        <taxon>Fabaceae</taxon>
        <taxon>Papilionoideae</taxon>
        <taxon>50 kb inversion clade</taxon>
        <taxon>NPAAA clade</taxon>
        <taxon>indigoferoid/millettioid clade</taxon>
        <taxon>Phaseoleae</taxon>
        <taxon>Glycine</taxon>
        <taxon>Glycine subgen. Soja</taxon>
    </lineage>
</organism>
<dbReference type="ExpressionAtlas" id="A0A0R0GZK6">
    <property type="expression patterns" value="baseline and differential"/>
</dbReference>
<dbReference type="Proteomes" id="UP000008827">
    <property type="component" value="Chromosome 12"/>
</dbReference>
<evidence type="ECO:0000313" key="2">
    <source>
        <dbReference type="EMBL" id="KRH23854.1"/>
    </source>
</evidence>
<proteinExistence type="predicted"/>